<feature type="compositionally biased region" description="Basic and acidic residues" evidence="1">
    <location>
        <begin position="180"/>
        <end position="191"/>
    </location>
</feature>
<dbReference type="AlphaFoldDB" id="A0A836B2M5"/>
<proteinExistence type="predicted"/>
<evidence type="ECO:0000313" key="3">
    <source>
        <dbReference type="Proteomes" id="UP000650467"/>
    </source>
</evidence>
<dbReference type="InterPro" id="IPR010736">
    <property type="entry name" value="SHIPPO-rpt"/>
</dbReference>
<protein>
    <submittedName>
        <fullName evidence="2">Uncharacterized protein</fullName>
    </submittedName>
</protein>
<organism evidence="2 3">
    <name type="scientific">Chlamydomonas incerta</name>
    <dbReference type="NCBI Taxonomy" id="51695"/>
    <lineage>
        <taxon>Eukaryota</taxon>
        <taxon>Viridiplantae</taxon>
        <taxon>Chlorophyta</taxon>
        <taxon>core chlorophytes</taxon>
        <taxon>Chlorophyceae</taxon>
        <taxon>CS clade</taxon>
        <taxon>Chlamydomonadales</taxon>
        <taxon>Chlamydomonadaceae</taxon>
        <taxon>Chlamydomonas</taxon>
    </lineage>
</organism>
<dbReference type="OrthoDB" id="522854at2759"/>
<dbReference type="InterPro" id="IPR051291">
    <property type="entry name" value="CIMAP"/>
</dbReference>
<dbReference type="EMBL" id="JAEHOC010000001">
    <property type="protein sequence ID" value="KAG2445910.1"/>
    <property type="molecule type" value="Genomic_DNA"/>
</dbReference>
<dbReference type="PANTHER" id="PTHR21580:SF28">
    <property type="entry name" value="BOREALIN N-TERMINAL DOMAIN-CONTAINING PROTEIN-RELATED"/>
    <property type="match status" value="1"/>
</dbReference>
<feature type="compositionally biased region" description="Polar residues" evidence="1">
    <location>
        <begin position="48"/>
        <end position="70"/>
    </location>
</feature>
<accession>A0A836B2M5</accession>
<comment type="caution">
    <text evidence="2">The sequence shown here is derived from an EMBL/GenBank/DDBJ whole genome shotgun (WGS) entry which is preliminary data.</text>
</comment>
<evidence type="ECO:0000256" key="1">
    <source>
        <dbReference type="SAM" id="MobiDB-lite"/>
    </source>
</evidence>
<feature type="region of interest" description="Disordered" evidence="1">
    <location>
        <begin position="344"/>
        <end position="369"/>
    </location>
</feature>
<reference evidence="2" key="1">
    <citation type="journal article" date="2020" name="bioRxiv">
        <title>Comparative genomics of Chlamydomonas.</title>
        <authorList>
            <person name="Craig R.J."/>
            <person name="Hasan A.R."/>
            <person name="Ness R.W."/>
            <person name="Keightley P.D."/>
        </authorList>
    </citation>
    <scope>NUCLEOTIDE SEQUENCE</scope>
    <source>
        <strain evidence="2">SAG 7.73</strain>
    </source>
</reference>
<dbReference type="PANTHER" id="PTHR21580">
    <property type="entry name" value="SHIPPO-1-RELATED"/>
    <property type="match status" value="1"/>
</dbReference>
<gene>
    <name evidence="2" type="ORF">HXX76_000513</name>
</gene>
<name>A0A836B2M5_CHLIN</name>
<feature type="compositionally biased region" description="Basic and acidic residues" evidence="1">
    <location>
        <begin position="132"/>
        <end position="142"/>
    </location>
</feature>
<feature type="compositionally biased region" description="Basic and acidic residues" evidence="1">
    <location>
        <begin position="349"/>
        <end position="359"/>
    </location>
</feature>
<keyword evidence="3" id="KW-1185">Reference proteome</keyword>
<feature type="region of interest" description="Disordered" evidence="1">
    <location>
        <begin position="23"/>
        <end position="292"/>
    </location>
</feature>
<evidence type="ECO:0000313" key="2">
    <source>
        <dbReference type="EMBL" id="KAG2445910.1"/>
    </source>
</evidence>
<dbReference type="Proteomes" id="UP000650467">
    <property type="component" value="Unassembled WGS sequence"/>
</dbReference>
<dbReference type="Pfam" id="PF07004">
    <property type="entry name" value="SHIPPO-rpt"/>
    <property type="match status" value="8"/>
</dbReference>
<sequence length="463" mass="49092">MSEDYKVSRKLGKAFTLPTAPAYSFSGKHERAPADPGPGPGQYGPLWGTNTKGTGFGTSSRTNWATNNGPAGTDYRPKTAQVLTHKPAFSFGGKTKPDSSASRMPGPGAYDSSPADKVVRRSASAFTMAPRTEPDKEAERKPAPGAYDPDFRPREVHTATIKFRNTAPSLAADAPGPGEYDTRPRRSHSDGKTFGVGRSDRHLNNGVPGPGAYGVPYDPYRPHRSSWSIGRASRDAGSLANGVPGPGAYSAREPVIPRDGGHSVGSDSRSAPAYTFGGRPGSTRPPLGPGPADYGVPAEPGRNTKPAFSLRGATIEDRREKVPGPGAYTADRADKVVRSSAPAISIAWRPEDPGSKEVRPGPGQYDAKEVDGKIPVSIKFRNDVPPDFADNPAPHDYADKDFVGFGTCGATCGNKKGFTMGRRWREDKREHVPGPQYRVGVSTLGVGAQAEVDKSKLSLTVVL</sequence>